<proteinExistence type="predicted"/>
<evidence type="ECO:0000313" key="2">
    <source>
        <dbReference type="EMBL" id="BAE03623.1"/>
    </source>
</evidence>
<keyword evidence="1" id="KW-1133">Transmembrane helix</keyword>
<name>Q4L9Q2_STAHJ</name>
<dbReference type="KEGG" id="sha:SH0314"/>
<dbReference type="HOGENOM" id="CLU_3348865_0_0_9"/>
<evidence type="ECO:0000313" key="3">
    <source>
        <dbReference type="Proteomes" id="UP000000543"/>
    </source>
</evidence>
<reference evidence="2 3" key="1">
    <citation type="journal article" date="2005" name="J. Bacteriol.">
        <title>Whole-genome sequencing of Staphylococcus haemolyticus uncovers the extreme plasticity of its genome and the evolution of human-colonizing staphylococcal species.</title>
        <authorList>
            <person name="Takeuchi F."/>
            <person name="Watanabe S."/>
            <person name="Baba T."/>
            <person name="Yuzawa H."/>
            <person name="Ito T."/>
            <person name="Morimoto Y."/>
            <person name="Kuroda M."/>
            <person name="Cui L."/>
            <person name="Takahashi M."/>
            <person name="Ankai A."/>
            <person name="Baba S."/>
            <person name="Fukui S."/>
            <person name="Lee J.C."/>
            <person name="Hiramatsu K."/>
        </authorList>
    </citation>
    <scope>NUCLEOTIDE SEQUENCE [LARGE SCALE GENOMIC DNA]</scope>
    <source>
        <strain evidence="2 3">JCSC1435</strain>
    </source>
</reference>
<dbReference type="EMBL" id="AP006716">
    <property type="protein sequence ID" value="BAE03623.1"/>
    <property type="molecule type" value="Genomic_DNA"/>
</dbReference>
<dbReference type="Proteomes" id="UP000000543">
    <property type="component" value="Chromosome"/>
</dbReference>
<protein>
    <submittedName>
        <fullName evidence="2">Uncharacterized protein</fullName>
    </submittedName>
</protein>
<evidence type="ECO:0000256" key="1">
    <source>
        <dbReference type="SAM" id="Phobius"/>
    </source>
</evidence>
<accession>Q4L9Q2</accession>
<organism evidence="2 3">
    <name type="scientific">Staphylococcus haemolyticus (strain JCSC1435)</name>
    <dbReference type="NCBI Taxonomy" id="279808"/>
    <lineage>
        <taxon>Bacteria</taxon>
        <taxon>Bacillati</taxon>
        <taxon>Bacillota</taxon>
        <taxon>Bacilli</taxon>
        <taxon>Bacillales</taxon>
        <taxon>Staphylococcaceae</taxon>
        <taxon>Staphylococcus</taxon>
    </lineage>
</organism>
<sequence length="37" mass="4367">MSESKKDKSKQPLWELIINIILELFSAIIRFSKHLIP</sequence>
<dbReference type="AlphaFoldDB" id="Q4L9Q2"/>
<feature type="transmembrane region" description="Helical" evidence="1">
    <location>
        <begin position="12"/>
        <end position="31"/>
    </location>
</feature>
<keyword evidence="1" id="KW-0472">Membrane</keyword>
<gene>
    <name evidence="2" type="ordered locus">SH0314</name>
</gene>
<keyword evidence="1" id="KW-0812">Transmembrane</keyword>